<feature type="compositionally biased region" description="Basic and acidic residues" evidence="4">
    <location>
        <begin position="32"/>
        <end position="54"/>
    </location>
</feature>
<dbReference type="GO" id="GO:0005737">
    <property type="term" value="C:cytoplasm"/>
    <property type="evidence" value="ECO:0007669"/>
    <property type="project" value="TreeGrafter"/>
</dbReference>
<dbReference type="InterPro" id="IPR006760">
    <property type="entry name" value="Endosulphine"/>
</dbReference>
<dbReference type="Proteomes" id="UP000792457">
    <property type="component" value="Unassembled WGS sequence"/>
</dbReference>
<evidence type="ECO:0000313" key="6">
    <source>
        <dbReference type="Proteomes" id="UP000792457"/>
    </source>
</evidence>
<dbReference type="GO" id="GO:0004864">
    <property type="term" value="F:protein phosphatase inhibitor activity"/>
    <property type="evidence" value="ECO:0007669"/>
    <property type="project" value="UniProtKB-KW"/>
</dbReference>
<keyword evidence="6" id="KW-1185">Reference proteome</keyword>
<name>A0A8K0P4P4_LADFU</name>
<feature type="region of interest" description="Disordered" evidence="4">
    <location>
        <begin position="16"/>
        <end position="54"/>
    </location>
</feature>
<dbReference type="PANTHER" id="PTHR10358">
    <property type="entry name" value="ENDOSULFINE"/>
    <property type="match status" value="1"/>
</dbReference>
<evidence type="ECO:0000313" key="5">
    <source>
        <dbReference type="EMBL" id="KAG8235805.1"/>
    </source>
</evidence>
<feature type="region of interest" description="Disordered" evidence="4">
    <location>
        <begin position="100"/>
        <end position="125"/>
    </location>
</feature>
<evidence type="ECO:0008006" key="7">
    <source>
        <dbReference type="Google" id="ProtNLM"/>
    </source>
</evidence>
<evidence type="ECO:0000256" key="1">
    <source>
        <dbReference type="ARBA" id="ARBA00010520"/>
    </source>
</evidence>
<evidence type="ECO:0000256" key="2">
    <source>
        <dbReference type="ARBA" id="ARBA00022776"/>
    </source>
</evidence>
<dbReference type="PANTHER" id="PTHR10358:SF6">
    <property type="entry name" value="ENDOSULFINE, ISOFORM A"/>
    <property type="match status" value="1"/>
</dbReference>
<keyword evidence="2" id="KW-0131">Cell cycle</keyword>
<reference evidence="5" key="2">
    <citation type="submission" date="2017-10" db="EMBL/GenBank/DDBJ databases">
        <title>Ladona fulva Genome sequencing and assembly.</title>
        <authorList>
            <person name="Murali S."/>
            <person name="Richards S."/>
            <person name="Bandaranaike D."/>
            <person name="Bellair M."/>
            <person name="Blankenburg K."/>
            <person name="Chao H."/>
            <person name="Dinh H."/>
            <person name="Doddapaneni H."/>
            <person name="Dugan-Rocha S."/>
            <person name="Elkadiri S."/>
            <person name="Gnanaolivu R."/>
            <person name="Hernandez B."/>
            <person name="Skinner E."/>
            <person name="Javaid M."/>
            <person name="Lee S."/>
            <person name="Li M."/>
            <person name="Ming W."/>
            <person name="Munidasa M."/>
            <person name="Muniz J."/>
            <person name="Nguyen L."/>
            <person name="Hughes D."/>
            <person name="Osuji N."/>
            <person name="Pu L.-L."/>
            <person name="Puazo M."/>
            <person name="Qu C."/>
            <person name="Quiroz J."/>
            <person name="Raj R."/>
            <person name="Weissenberger G."/>
            <person name="Xin Y."/>
            <person name="Zou X."/>
            <person name="Han Y."/>
            <person name="Worley K."/>
            <person name="Muzny D."/>
            <person name="Gibbs R."/>
        </authorList>
    </citation>
    <scope>NUCLEOTIDE SEQUENCE</scope>
    <source>
        <strain evidence="5">Sampled in the wild</strain>
    </source>
</reference>
<comment type="caution">
    <text evidence="5">The sequence shown here is derived from an EMBL/GenBank/DDBJ whole genome shotgun (WGS) entry which is preliminary data.</text>
</comment>
<accession>A0A8K0P4P4</accession>
<dbReference type="OrthoDB" id="5949865at2759"/>
<proteinExistence type="inferred from homology"/>
<keyword evidence="2" id="KW-0132">Cell division</keyword>
<sequence>MRFQSFKQRFIVAMSEVEATTKETEDSTECENETKDAEETTTEPEHSYSNQELEKIEEAKLKVKFPKSMLPMSGHSGFLQKRLAKGQKYFDSGDYQMAKQKLPTTTKSRVPPVLPFATGEAIPTPESVPVRKTSIIQQSKLATSGSTT</sequence>
<reference evidence="5" key="1">
    <citation type="submission" date="2013-04" db="EMBL/GenBank/DDBJ databases">
        <authorList>
            <person name="Qu J."/>
            <person name="Murali S.C."/>
            <person name="Bandaranaike D."/>
            <person name="Bellair M."/>
            <person name="Blankenburg K."/>
            <person name="Chao H."/>
            <person name="Dinh H."/>
            <person name="Doddapaneni H."/>
            <person name="Downs B."/>
            <person name="Dugan-Rocha S."/>
            <person name="Elkadiri S."/>
            <person name="Gnanaolivu R.D."/>
            <person name="Hernandez B."/>
            <person name="Javaid M."/>
            <person name="Jayaseelan J.C."/>
            <person name="Lee S."/>
            <person name="Li M."/>
            <person name="Ming W."/>
            <person name="Munidasa M."/>
            <person name="Muniz J."/>
            <person name="Nguyen L."/>
            <person name="Ongeri F."/>
            <person name="Osuji N."/>
            <person name="Pu L.-L."/>
            <person name="Puazo M."/>
            <person name="Qu C."/>
            <person name="Quiroz J."/>
            <person name="Raj R."/>
            <person name="Weissenberger G."/>
            <person name="Xin Y."/>
            <person name="Zou X."/>
            <person name="Han Y."/>
            <person name="Richards S."/>
            <person name="Worley K."/>
            <person name="Muzny D."/>
            <person name="Gibbs R."/>
        </authorList>
    </citation>
    <scope>NUCLEOTIDE SEQUENCE</scope>
    <source>
        <strain evidence="5">Sampled in the wild</strain>
    </source>
</reference>
<protein>
    <recommendedName>
        <fullName evidence="7">Alpha-endosulfine</fullName>
    </recommendedName>
</protein>
<organism evidence="5 6">
    <name type="scientific">Ladona fulva</name>
    <name type="common">Scarce chaser dragonfly</name>
    <name type="synonym">Libellula fulva</name>
    <dbReference type="NCBI Taxonomy" id="123851"/>
    <lineage>
        <taxon>Eukaryota</taxon>
        <taxon>Metazoa</taxon>
        <taxon>Ecdysozoa</taxon>
        <taxon>Arthropoda</taxon>
        <taxon>Hexapoda</taxon>
        <taxon>Insecta</taxon>
        <taxon>Pterygota</taxon>
        <taxon>Palaeoptera</taxon>
        <taxon>Odonata</taxon>
        <taxon>Epiprocta</taxon>
        <taxon>Anisoptera</taxon>
        <taxon>Libelluloidea</taxon>
        <taxon>Libellulidae</taxon>
        <taxon>Ladona</taxon>
    </lineage>
</organism>
<comment type="similarity">
    <text evidence="1">Belongs to the endosulfine family.</text>
</comment>
<dbReference type="AlphaFoldDB" id="A0A8K0P4P4"/>
<evidence type="ECO:0000256" key="4">
    <source>
        <dbReference type="SAM" id="MobiDB-lite"/>
    </source>
</evidence>
<keyword evidence="2" id="KW-0498">Mitosis</keyword>
<gene>
    <name evidence="5" type="ORF">J437_LFUL014744</name>
</gene>
<dbReference type="EMBL" id="KZ308953">
    <property type="protein sequence ID" value="KAG8235805.1"/>
    <property type="molecule type" value="Genomic_DNA"/>
</dbReference>
<keyword evidence="3" id="KW-0650">Protein phosphatase inhibitor</keyword>
<evidence type="ECO:0000256" key="3">
    <source>
        <dbReference type="ARBA" id="ARBA00023272"/>
    </source>
</evidence>